<keyword evidence="3" id="KW-1185">Reference proteome</keyword>
<reference evidence="2" key="1">
    <citation type="journal article" date="2009" name="Rice">
        <title>De Novo Next Generation Sequencing of Plant Genomes.</title>
        <authorList>
            <person name="Rounsley S."/>
            <person name="Marri P.R."/>
            <person name="Yu Y."/>
            <person name="He R."/>
            <person name="Sisneros N."/>
            <person name="Goicoechea J.L."/>
            <person name="Lee S.J."/>
            <person name="Angelova A."/>
            <person name="Kudrna D."/>
            <person name="Luo M."/>
            <person name="Affourtit J."/>
            <person name="Desany B."/>
            <person name="Knight J."/>
            <person name="Niazi F."/>
            <person name="Egholm M."/>
            <person name="Wing R.A."/>
        </authorList>
    </citation>
    <scope>NUCLEOTIDE SEQUENCE [LARGE SCALE GENOMIC DNA]</scope>
    <source>
        <strain evidence="2">cv. IRGC 105608</strain>
    </source>
</reference>
<dbReference type="EnsemblPlants" id="OBART01G33760.1">
    <property type="protein sequence ID" value="OBART01G33760.1"/>
    <property type="gene ID" value="OBART01G33760"/>
</dbReference>
<proteinExistence type="predicted"/>
<protein>
    <submittedName>
        <fullName evidence="2">Uncharacterized protein</fullName>
    </submittedName>
</protein>
<feature type="region of interest" description="Disordered" evidence="1">
    <location>
        <begin position="18"/>
        <end position="72"/>
    </location>
</feature>
<dbReference type="HOGENOM" id="CLU_1296087_0_0_1"/>
<dbReference type="AlphaFoldDB" id="A0A0D3EV01"/>
<name>A0A0D3EV01_9ORYZ</name>
<accession>A0A0D3EV01</accession>
<dbReference type="Gramene" id="OBART01G33760.1">
    <property type="protein sequence ID" value="OBART01G33760.1"/>
    <property type="gene ID" value="OBART01G33760"/>
</dbReference>
<evidence type="ECO:0000256" key="1">
    <source>
        <dbReference type="SAM" id="MobiDB-lite"/>
    </source>
</evidence>
<feature type="compositionally biased region" description="Basic residues" evidence="1">
    <location>
        <begin position="174"/>
        <end position="193"/>
    </location>
</feature>
<feature type="compositionally biased region" description="Basic residues" evidence="1">
    <location>
        <begin position="144"/>
        <end position="154"/>
    </location>
</feature>
<dbReference type="Proteomes" id="UP000026960">
    <property type="component" value="Chromosome 1"/>
</dbReference>
<sequence>MMNSSYGRRRRRAAGLSNYGSNQASHAGGFASSHGRIPNSTAGTDCSPPPARRARGAPPRATPVARPWTLTPSTTAPAAMDAVCVPCPIMSRADIWEEFCRWLDGSERPTLGLNSQTHTMHITNMTAICRPSPCGRRRWRRMASKTGKCKRHMPTSRSKAAPLRPKSGPTATGRQRKRFPPPRPRPSLRRLRRQKLTGWFIFKPEEIPASGGH</sequence>
<reference evidence="2" key="2">
    <citation type="submission" date="2015-03" db="UniProtKB">
        <authorList>
            <consortium name="EnsemblPlants"/>
        </authorList>
    </citation>
    <scope>IDENTIFICATION</scope>
</reference>
<organism evidence="2">
    <name type="scientific">Oryza barthii</name>
    <dbReference type="NCBI Taxonomy" id="65489"/>
    <lineage>
        <taxon>Eukaryota</taxon>
        <taxon>Viridiplantae</taxon>
        <taxon>Streptophyta</taxon>
        <taxon>Embryophyta</taxon>
        <taxon>Tracheophyta</taxon>
        <taxon>Spermatophyta</taxon>
        <taxon>Magnoliopsida</taxon>
        <taxon>Liliopsida</taxon>
        <taxon>Poales</taxon>
        <taxon>Poaceae</taxon>
        <taxon>BOP clade</taxon>
        <taxon>Oryzoideae</taxon>
        <taxon>Oryzeae</taxon>
        <taxon>Oryzinae</taxon>
        <taxon>Oryza</taxon>
    </lineage>
</organism>
<dbReference type="PaxDb" id="65489-OBART01G33760.1"/>
<evidence type="ECO:0000313" key="3">
    <source>
        <dbReference type="Proteomes" id="UP000026960"/>
    </source>
</evidence>
<feature type="compositionally biased region" description="Low complexity" evidence="1">
    <location>
        <begin position="56"/>
        <end position="67"/>
    </location>
</feature>
<feature type="region of interest" description="Disordered" evidence="1">
    <location>
        <begin position="144"/>
        <end position="193"/>
    </location>
</feature>
<evidence type="ECO:0000313" key="2">
    <source>
        <dbReference type="EnsemblPlants" id="OBART01G33760.1"/>
    </source>
</evidence>